<dbReference type="EMBL" id="MN448291">
    <property type="protein sequence ID" value="QFG74777.1"/>
    <property type="molecule type" value="Genomic_DNA"/>
</dbReference>
<name>A0A5J6VMC7_9VIRU</name>
<sequence length="398" mass="46769">MTSVYVNTFGPHTRYEKRKPKNVYVGVRRNRFRSKSDFVEYSTSTMKHTIGKYTPVQIMNRSKDPNQQYPSKYNGITPAFGLDISSISTVKDYLEEHVADHPTADWTFFFIPNPTFLQIEQHDFGIEDENLAIDFKQLLKDNKDSPSFIVRNASVAPKYQYYNTDHNPDITDNPGWPSTRPISQGEDLIVKAQNGFQITVSNALKKTLTSDQIYTDFPLTIKKRKYKPRKHSAKKHSEKKHSIRKQGATKRKHSELKEGGAKRKHSELKEDNSEDNSIFYMYFLHLFFNIGKNRSLQDEHRKLFYIIIQNIYSRNQLENLKQKLEDCPHKHIDTSPWKKWIEEITPSTPKSHSRAISPMPVVVEPLRFKKQKTKSGGKKRRSYTRKYRKHKKHKSRFI</sequence>
<accession>A0A5J6VMC7</accession>
<protein>
    <submittedName>
        <fullName evidence="2">Uncharacterized protein</fullName>
    </submittedName>
</protein>
<reference evidence="2" key="1">
    <citation type="journal article" date="2019" name="Philos. Trans. R. Soc. Lond., B, Biol. Sci.">
        <title>Targeted metagenomic recovery of four divergent viruses reveals shared and distinctive characteristics of giant viruses of marine eukaryotes.</title>
        <authorList>
            <person name="Needham D.M."/>
            <person name="Poirier C."/>
            <person name="Hehenberger E."/>
            <person name="Jimenez V."/>
            <person name="Swalwell J.E."/>
            <person name="Santoro A.E."/>
            <person name="Worden A.Z."/>
        </authorList>
    </citation>
    <scope>NUCLEOTIDE SEQUENCE</scope>
    <source>
        <strain evidence="2">OPacV-421</strain>
    </source>
</reference>
<feature type="region of interest" description="Disordered" evidence="1">
    <location>
        <begin position="225"/>
        <end position="270"/>
    </location>
</feature>
<feature type="compositionally biased region" description="Basic residues" evidence="1">
    <location>
        <begin position="225"/>
        <end position="254"/>
    </location>
</feature>
<evidence type="ECO:0000313" key="2">
    <source>
        <dbReference type="EMBL" id="QFG74777.1"/>
    </source>
</evidence>
<feature type="region of interest" description="Disordered" evidence="1">
    <location>
        <begin position="369"/>
        <end position="398"/>
    </location>
</feature>
<evidence type="ECO:0000256" key="1">
    <source>
        <dbReference type="SAM" id="MobiDB-lite"/>
    </source>
</evidence>
<organism evidence="2">
    <name type="scientific">Megaviridae environmental sample</name>
    <dbReference type="NCBI Taxonomy" id="1737588"/>
    <lineage>
        <taxon>Viruses</taxon>
        <taxon>Varidnaviria</taxon>
        <taxon>Bamfordvirae</taxon>
        <taxon>Nucleocytoviricota</taxon>
        <taxon>Megaviricetes</taxon>
        <taxon>Imitervirales</taxon>
        <taxon>Mimiviridae</taxon>
        <taxon>environmental samples</taxon>
    </lineage>
</organism>
<feature type="compositionally biased region" description="Basic and acidic residues" evidence="1">
    <location>
        <begin position="255"/>
        <end position="270"/>
    </location>
</feature>
<proteinExistence type="predicted"/>